<sequence length="225" mass="25418">MAAILIVEDENGISKFLKQGLEEEGFGVTIAADGQQGLYLARSNTYDIILLDWMLPKMPGIEVCTRLRETDKTTPIIFVTAKDTIMETIAGLRAGANDYIKKPFSFEELLERIRVQLRKQEAPPADLRLGPILIRKATHQVFNGGQEVFLTQKEFALLEYLVANKGAVCTRNRIIEDVWNIHFAYDTGVIDVFINSIRKKLNLKKEEDCIRTIRGIGYIANDISV</sequence>
<dbReference type="CDD" id="cd00383">
    <property type="entry name" value="trans_reg_C"/>
    <property type="match status" value="1"/>
</dbReference>
<dbReference type="SMART" id="SM00448">
    <property type="entry name" value="REC"/>
    <property type="match status" value="1"/>
</dbReference>
<dbReference type="AlphaFoldDB" id="A0A7Y8Y036"/>
<keyword evidence="11" id="KW-1185">Reference proteome</keyword>
<proteinExistence type="predicted"/>
<feature type="domain" description="OmpR/PhoB-type" evidence="9">
    <location>
        <begin position="124"/>
        <end position="222"/>
    </location>
</feature>
<dbReference type="InterPro" id="IPR039420">
    <property type="entry name" value="WalR-like"/>
</dbReference>
<dbReference type="PROSITE" id="PS51755">
    <property type="entry name" value="OMPR_PHOB"/>
    <property type="match status" value="1"/>
</dbReference>
<keyword evidence="3" id="KW-0805">Transcription regulation</keyword>
<evidence type="ECO:0000256" key="5">
    <source>
        <dbReference type="ARBA" id="ARBA00023163"/>
    </source>
</evidence>
<feature type="DNA-binding region" description="OmpR/PhoB-type" evidence="7">
    <location>
        <begin position="124"/>
        <end position="222"/>
    </location>
</feature>
<organism evidence="10 11">
    <name type="scientific">Flavobacterium agri</name>
    <dbReference type="NCBI Taxonomy" id="2743471"/>
    <lineage>
        <taxon>Bacteria</taxon>
        <taxon>Pseudomonadati</taxon>
        <taxon>Bacteroidota</taxon>
        <taxon>Flavobacteriia</taxon>
        <taxon>Flavobacteriales</taxon>
        <taxon>Flavobacteriaceae</taxon>
        <taxon>Flavobacterium</taxon>
    </lineage>
</organism>
<dbReference type="InterPro" id="IPR036388">
    <property type="entry name" value="WH-like_DNA-bd_sf"/>
</dbReference>
<feature type="domain" description="Response regulatory" evidence="8">
    <location>
        <begin position="3"/>
        <end position="117"/>
    </location>
</feature>
<dbReference type="SMART" id="SM00862">
    <property type="entry name" value="Trans_reg_C"/>
    <property type="match status" value="1"/>
</dbReference>
<evidence type="ECO:0000259" key="8">
    <source>
        <dbReference type="PROSITE" id="PS50110"/>
    </source>
</evidence>
<evidence type="ECO:0000256" key="2">
    <source>
        <dbReference type="ARBA" id="ARBA00023012"/>
    </source>
</evidence>
<keyword evidence="4 7" id="KW-0238">DNA-binding</keyword>
<dbReference type="PANTHER" id="PTHR48111">
    <property type="entry name" value="REGULATOR OF RPOS"/>
    <property type="match status" value="1"/>
</dbReference>
<evidence type="ECO:0000256" key="3">
    <source>
        <dbReference type="ARBA" id="ARBA00023015"/>
    </source>
</evidence>
<evidence type="ECO:0000256" key="6">
    <source>
        <dbReference type="PROSITE-ProRule" id="PRU00169"/>
    </source>
</evidence>
<dbReference type="GO" id="GO:0006355">
    <property type="term" value="P:regulation of DNA-templated transcription"/>
    <property type="evidence" value="ECO:0007669"/>
    <property type="project" value="InterPro"/>
</dbReference>
<dbReference type="GO" id="GO:0000976">
    <property type="term" value="F:transcription cis-regulatory region binding"/>
    <property type="evidence" value="ECO:0007669"/>
    <property type="project" value="TreeGrafter"/>
</dbReference>
<dbReference type="InterPro" id="IPR011006">
    <property type="entry name" value="CheY-like_superfamily"/>
</dbReference>
<dbReference type="CDD" id="cd17574">
    <property type="entry name" value="REC_OmpR"/>
    <property type="match status" value="1"/>
</dbReference>
<evidence type="ECO:0000256" key="7">
    <source>
        <dbReference type="PROSITE-ProRule" id="PRU01091"/>
    </source>
</evidence>
<dbReference type="InterPro" id="IPR001867">
    <property type="entry name" value="OmpR/PhoB-type_DNA-bd"/>
</dbReference>
<dbReference type="GO" id="GO:0005829">
    <property type="term" value="C:cytosol"/>
    <property type="evidence" value="ECO:0007669"/>
    <property type="project" value="TreeGrafter"/>
</dbReference>
<dbReference type="Proteomes" id="UP000535020">
    <property type="component" value="Unassembled WGS sequence"/>
</dbReference>
<dbReference type="EMBL" id="JACBJI010000001">
    <property type="protein sequence ID" value="NYA69922.1"/>
    <property type="molecule type" value="Genomic_DNA"/>
</dbReference>
<dbReference type="GO" id="GO:0000156">
    <property type="term" value="F:phosphorelay response regulator activity"/>
    <property type="evidence" value="ECO:0007669"/>
    <property type="project" value="TreeGrafter"/>
</dbReference>
<evidence type="ECO:0000256" key="4">
    <source>
        <dbReference type="ARBA" id="ARBA00023125"/>
    </source>
</evidence>
<feature type="modified residue" description="4-aspartylphosphate" evidence="6">
    <location>
        <position position="52"/>
    </location>
</feature>
<dbReference type="Gene3D" id="1.10.10.10">
    <property type="entry name" value="Winged helix-like DNA-binding domain superfamily/Winged helix DNA-binding domain"/>
    <property type="match status" value="1"/>
</dbReference>
<dbReference type="FunFam" id="3.40.50.2300:FF:000001">
    <property type="entry name" value="DNA-binding response regulator PhoB"/>
    <property type="match status" value="1"/>
</dbReference>
<keyword evidence="1 6" id="KW-0597">Phosphoprotein</keyword>
<dbReference type="Gene3D" id="3.40.50.2300">
    <property type="match status" value="1"/>
</dbReference>
<dbReference type="PROSITE" id="PS50110">
    <property type="entry name" value="RESPONSE_REGULATORY"/>
    <property type="match status" value="1"/>
</dbReference>
<dbReference type="Pfam" id="PF00486">
    <property type="entry name" value="Trans_reg_C"/>
    <property type="match status" value="1"/>
</dbReference>
<keyword evidence="2" id="KW-0902">Two-component regulatory system</keyword>
<evidence type="ECO:0000256" key="1">
    <source>
        <dbReference type="ARBA" id="ARBA00022553"/>
    </source>
</evidence>
<dbReference type="RefSeq" id="WP_176004742.1">
    <property type="nucleotide sequence ID" value="NZ_JABWMI010000005.1"/>
</dbReference>
<dbReference type="InterPro" id="IPR001789">
    <property type="entry name" value="Sig_transdc_resp-reg_receiver"/>
</dbReference>
<name>A0A7Y8Y036_9FLAO</name>
<keyword evidence="5" id="KW-0804">Transcription</keyword>
<gene>
    <name evidence="10" type="ORF">HZF10_03245</name>
</gene>
<accession>A0A7Y8Y036</accession>
<evidence type="ECO:0000313" key="10">
    <source>
        <dbReference type="EMBL" id="NYA69922.1"/>
    </source>
</evidence>
<evidence type="ECO:0000259" key="9">
    <source>
        <dbReference type="PROSITE" id="PS51755"/>
    </source>
</evidence>
<dbReference type="PANTHER" id="PTHR48111:SF22">
    <property type="entry name" value="REGULATOR OF RPOS"/>
    <property type="match status" value="1"/>
</dbReference>
<dbReference type="Pfam" id="PF00072">
    <property type="entry name" value="Response_reg"/>
    <property type="match status" value="1"/>
</dbReference>
<evidence type="ECO:0000313" key="11">
    <source>
        <dbReference type="Proteomes" id="UP000535020"/>
    </source>
</evidence>
<dbReference type="SUPFAM" id="SSF52172">
    <property type="entry name" value="CheY-like"/>
    <property type="match status" value="1"/>
</dbReference>
<protein>
    <submittedName>
        <fullName evidence="10">Response regulator transcription factor</fullName>
    </submittedName>
</protein>
<dbReference type="Gene3D" id="6.10.250.690">
    <property type="match status" value="1"/>
</dbReference>
<dbReference type="GO" id="GO:0032993">
    <property type="term" value="C:protein-DNA complex"/>
    <property type="evidence" value="ECO:0007669"/>
    <property type="project" value="TreeGrafter"/>
</dbReference>
<comment type="caution">
    <text evidence="10">The sequence shown here is derived from an EMBL/GenBank/DDBJ whole genome shotgun (WGS) entry which is preliminary data.</text>
</comment>
<reference evidence="10 11" key="1">
    <citation type="submission" date="2020-07" db="EMBL/GenBank/DDBJ databases">
        <authorList>
            <person name="Sun Q."/>
        </authorList>
    </citation>
    <scope>NUCLEOTIDE SEQUENCE [LARGE SCALE GENOMIC DNA]</scope>
    <source>
        <strain evidence="10 11">MAH-1</strain>
    </source>
</reference>